<dbReference type="InterPro" id="IPR019775">
    <property type="entry name" value="WD40_repeat_CS"/>
</dbReference>
<dbReference type="GeneID" id="103385869"/>
<evidence type="ECO:0000256" key="4">
    <source>
        <dbReference type="ARBA" id="ARBA00022737"/>
    </source>
</evidence>
<dbReference type="Proteomes" id="UP000265120">
    <property type="component" value="Chromosome 11"/>
</dbReference>
<dbReference type="CTD" id="79084"/>
<keyword evidence="2" id="KW-0963">Cytoplasm</keyword>
<dbReference type="SMART" id="SM00320">
    <property type="entry name" value="WD40"/>
    <property type="match status" value="5"/>
</dbReference>
<reference evidence="9" key="3">
    <citation type="submission" date="2025-09" db="UniProtKB">
        <authorList>
            <consortium name="Ensembl"/>
        </authorList>
    </citation>
    <scope>IDENTIFICATION</scope>
</reference>
<evidence type="ECO:0000313" key="10">
    <source>
        <dbReference type="Proteomes" id="UP000265120"/>
    </source>
</evidence>
<keyword evidence="10" id="KW-1185">Reference proteome</keyword>
<protein>
    <recommendedName>
        <fullName evidence="5">Methylosome protein WDR77</fullName>
    </recommendedName>
    <alternativeName>
        <fullName evidence="7">Methylosome protein 50</fullName>
    </alternativeName>
    <alternativeName>
        <fullName evidence="6">WD repeat-containing protein 77</fullName>
    </alternativeName>
</protein>
<organism evidence="9 10">
    <name type="scientific">Cynoglossus semilaevis</name>
    <name type="common">Tongue sole</name>
    <dbReference type="NCBI Taxonomy" id="244447"/>
    <lineage>
        <taxon>Eukaryota</taxon>
        <taxon>Metazoa</taxon>
        <taxon>Chordata</taxon>
        <taxon>Craniata</taxon>
        <taxon>Vertebrata</taxon>
        <taxon>Euteleostomi</taxon>
        <taxon>Actinopterygii</taxon>
        <taxon>Neopterygii</taxon>
        <taxon>Teleostei</taxon>
        <taxon>Neoteleostei</taxon>
        <taxon>Acanthomorphata</taxon>
        <taxon>Carangaria</taxon>
        <taxon>Pleuronectiformes</taxon>
        <taxon>Pleuronectoidei</taxon>
        <taxon>Cynoglossidae</taxon>
        <taxon>Cynoglossinae</taxon>
        <taxon>Cynoglossus</taxon>
    </lineage>
</organism>
<dbReference type="STRING" id="244447.ENSCSEP00000003738"/>
<feature type="repeat" description="WD" evidence="8">
    <location>
        <begin position="226"/>
        <end position="267"/>
    </location>
</feature>
<dbReference type="InterPro" id="IPR015943">
    <property type="entry name" value="WD40/YVTN_repeat-like_dom_sf"/>
</dbReference>
<evidence type="ECO:0000256" key="6">
    <source>
        <dbReference type="ARBA" id="ARBA00041554"/>
    </source>
</evidence>
<dbReference type="SUPFAM" id="SSF50978">
    <property type="entry name" value="WD40 repeat-like"/>
    <property type="match status" value="1"/>
</dbReference>
<dbReference type="PROSITE" id="PS00678">
    <property type="entry name" value="WD_REPEATS_1"/>
    <property type="match status" value="1"/>
</dbReference>
<evidence type="ECO:0000256" key="1">
    <source>
        <dbReference type="ARBA" id="ARBA00004496"/>
    </source>
</evidence>
<evidence type="ECO:0000256" key="7">
    <source>
        <dbReference type="ARBA" id="ARBA00041769"/>
    </source>
</evidence>
<dbReference type="InterPro" id="IPR052139">
    <property type="entry name" value="Methylosome_Comp_WDR77"/>
</dbReference>
<accession>A0A3P8UKM7</accession>
<dbReference type="PANTHER" id="PTHR46853:SF1">
    <property type="entry name" value="METHYLOSOME PROTEIN 50"/>
    <property type="match status" value="1"/>
</dbReference>
<dbReference type="GO" id="GO:0034709">
    <property type="term" value="C:methylosome"/>
    <property type="evidence" value="ECO:0007669"/>
    <property type="project" value="TreeGrafter"/>
</dbReference>
<dbReference type="AlphaFoldDB" id="A0A3P8UKM7"/>
<dbReference type="PROSITE" id="PS50082">
    <property type="entry name" value="WD_REPEATS_2"/>
    <property type="match status" value="2"/>
</dbReference>
<reference evidence="9 10" key="1">
    <citation type="journal article" date="2014" name="Nat. Genet.">
        <title>Whole-genome sequence of a flatfish provides insights into ZW sex chromosome evolution and adaptation to a benthic lifestyle.</title>
        <authorList>
            <person name="Chen S."/>
            <person name="Zhang G."/>
            <person name="Shao C."/>
            <person name="Huang Q."/>
            <person name="Liu G."/>
            <person name="Zhang P."/>
            <person name="Song W."/>
            <person name="An N."/>
            <person name="Chalopin D."/>
            <person name="Volff J.N."/>
            <person name="Hong Y."/>
            <person name="Li Q."/>
            <person name="Sha Z."/>
            <person name="Zhou H."/>
            <person name="Xie M."/>
            <person name="Yu Q."/>
            <person name="Liu Y."/>
            <person name="Xiang H."/>
            <person name="Wang N."/>
            <person name="Wu K."/>
            <person name="Yang C."/>
            <person name="Zhou Q."/>
            <person name="Liao X."/>
            <person name="Yang L."/>
            <person name="Hu Q."/>
            <person name="Zhang J."/>
            <person name="Meng L."/>
            <person name="Jin L."/>
            <person name="Tian Y."/>
            <person name="Lian J."/>
            <person name="Yang J."/>
            <person name="Miao G."/>
            <person name="Liu S."/>
            <person name="Liang Z."/>
            <person name="Yan F."/>
            <person name="Li Y."/>
            <person name="Sun B."/>
            <person name="Zhang H."/>
            <person name="Zhang J."/>
            <person name="Zhu Y."/>
            <person name="Du M."/>
            <person name="Zhao Y."/>
            <person name="Schartl M."/>
            <person name="Tang Q."/>
            <person name="Wang J."/>
        </authorList>
    </citation>
    <scope>NUCLEOTIDE SEQUENCE</scope>
</reference>
<name>A0A3P8UKM7_CYNSE</name>
<keyword evidence="4" id="KW-0677">Repeat</keyword>
<dbReference type="PROSITE" id="PS50294">
    <property type="entry name" value="WD_REPEATS_REGION"/>
    <property type="match status" value="1"/>
</dbReference>
<reference evidence="9" key="2">
    <citation type="submission" date="2025-08" db="UniProtKB">
        <authorList>
            <consortium name="Ensembl"/>
        </authorList>
    </citation>
    <scope>IDENTIFICATION</scope>
</reference>
<dbReference type="KEGG" id="csem:103385869"/>
<evidence type="ECO:0000256" key="8">
    <source>
        <dbReference type="PROSITE-ProRule" id="PRU00221"/>
    </source>
</evidence>
<comment type="subcellular location">
    <subcellularLocation>
        <location evidence="1">Cytoplasm</location>
    </subcellularLocation>
</comment>
<evidence type="ECO:0000313" key="9">
    <source>
        <dbReference type="Ensembl" id="ENSCSEP00000003738.1"/>
    </source>
</evidence>
<dbReference type="InParanoid" id="A0A3P8UKM7"/>
<dbReference type="PANTHER" id="PTHR46853">
    <property type="entry name" value="METHYLOSOME PROTEIN 50"/>
    <property type="match status" value="1"/>
</dbReference>
<dbReference type="Pfam" id="PF00400">
    <property type="entry name" value="WD40"/>
    <property type="match status" value="2"/>
</dbReference>
<dbReference type="OrthoDB" id="10260946at2759"/>
<evidence type="ECO:0000256" key="5">
    <source>
        <dbReference type="ARBA" id="ARBA00040457"/>
    </source>
</evidence>
<dbReference type="Gene3D" id="2.130.10.10">
    <property type="entry name" value="YVTN repeat-like/Quinoprotein amine dehydrogenase"/>
    <property type="match status" value="1"/>
</dbReference>
<dbReference type="InterPro" id="IPR036322">
    <property type="entry name" value="WD40_repeat_dom_sf"/>
</dbReference>
<dbReference type="InterPro" id="IPR001680">
    <property type="entry name" value="WD40_rpt"/>
</dbReference>
<dbReference type="GO" id="GO:0007309">
    <property type="term" value="P:oocyte axis specification"/>
    <property type="evidence" value="ECO:0007669"/>
    <property type="project" value="TreeGrafter"/>
</dbReference>
<dbReference type="Ensembl" id="ENSCSET00000003787.1">
    <property type="protein sequence ID" value="ENSCSEP00000003738.1"/>
    <property type="gene ID" value="ENSCSEG00000002440.1"/>
</dbReference>
<keyword evidence="3 8" id="KW-0853">WD repeat</keyword>
<proteinExistence type="predicted"/>
<evidence type="ECO:0000256" key="2">
    <source>
        <dbReference type="ARBA" id="ARBA00022490"/>
    </source>
</evidence>
<feature type="repeat" description="WD" evidence="8">
    <location>
        <begin position="268"/>
        <end position="310"/>
    </location>
</feature>
<dbReference type="GeneTree" id="ENSGT00390000010711"/>
<sequence>MLQLIKFRIFVALQQRRRMRPGTGSVESDSVRCRFTHPSIHFRKNNFVIYSYCVRLQTGVFSQENTFGIFFLVTRRYTLFVTQLLANSGASCRRSFFTPTSPTSALRMKGAGDGNMVKENPWNVQPNAPASMEKHLCAAQYRADGSLLLGASSLSGRSWQGSLWIYSDPTQAPAEGSCKAGVQTEAGVTDVSWVKENGFLVASDSGALELWELSDKEGLLLNRFTKHEHNDIVTSVSPVTGGSNAVTGSMDCRINVWDLCQETVVTTFNVHTQPVTCVACSPTEESLFVSCGQDGRVLMWDRRKPNKPASRIALDLDRLISSPTAVAWHPHHRSTIAIGDELGRVSVKDFLGSEPVQVKNVHSRRVNRLAFSTHSAPFLATVSDDCSLVVLNSELNEILRDRRHQDFVKGVCWQHGGSNSLTTVGWDHLVLHHTVAPPSGDSSS</sequence>
<evidence type="ECO:0000256" key="3">
    <source>
        <dbReference type="ARBA" id="ARBA00022574"/>
    </source>
</evidence>